<dbReference type="SUPFAM" id="SSF52540">
    <property type="entry name" value="P-loop containing nucleoside triphosphate hydrolases"/>
    <property type="match status" value="1"/>
</dbReference>
<dbReference type="OrthoDB" id="9809324at2"/>
<dbReference type="Proteomes" id="UP000193396">
    <property type="component" value="Unassembled WGS sequence"/>
</dbReference>
<comment type="caution">
    <text evidence="2">The sequence shown here is derived from an EMBL/GenBank/DDBJ whole genome shotgun (WGS) entry which is preliminary data.</text>
</comment>
<proteinExistence type="predicted"/>
<dbReference type="PANTHER" id="PTHR40396">
    <property type="entry name" value="ATPASE-LIKE PROTEIN"/>
    <property type="match status" value="1"/>
</dbReference>
<protein>
    <recommendedName>
        <fullName evidence="1">ATPase AAA-type core domain-containing protein</fullName>
    </recommendedName>
</protein>
<organism evidence="2 3">
    <name type="scientific">Thalassospira alkalitolerans</name>
    <dbReference type="NCBI Taxonomy" id="1293890"/>
    <lineage>
        <taxon>Bacteria</taxon>
        <taxon>Pseudomonadati</taxon>
        <taxon>Pseudomonadota</taxon>
        <taxon>Alphaproteobacteria</taxon>
        <taxon>Rhodospirillales</taxon>
        <taxon>Thalassospiraceae</taxon>
        <taxon>Thalassospira</taxon>
    </lineage>
</organism>
<feature type="domain" description="ATPase AAA-type core" evidence="1">
    <location>
        <begin position="49"/>
        <end position="370"/>
    </location>
</feature>
<dbReference type="PANTHER" id="PTHR40396:SF1">
    <property type="entry name" value="ATPASE AAA-TYPE CORE DOMAIN-CONTAINING PROTEIN"/>
    <property type="match status" value="1"/>
</dbReference>
<dbReference type="AlphaFoldDB" id="A0A1Y2L898"/>
<dbReference type="Pfam" id="PF13304">
    <property type="entry name" value="AAA_21"/>
    <property type="match status" value="1"/>
</dbReference>
<dbReference type="STRING" id="1293890.TALK_16455"/>
<name>A0A1Y2L898_9PROT</name>
<evidence type="ECO:0000259" key="1">
    <source>
        <dbReference type="Pfam" id="PF13304"/>
    </source>
</evidence>
<dbReference type="GO" id="GO:0005524">
    <property type="term" value="F:ATP binding"/>
    <property type="evidence" value="ECO:0007669"/>
    <property type="project" value="InterPro"/>
</dbReference>
<dbReference type="EMBL" id="JFKB01000012">
    <property type="protein sequence ID" value="OSQ46204.1"/>
    <property type="molecule type" value="Genomic_DNA"/>
</dbReference>
<sequence length="425" mass="48783">MLVEFSVSNYLSFAERQTFSMVAGKGAASRETHSMESGNSFAPHILRSAGIFGPNGAGKSNFVSALGFFSDFVMNSSKDYTEGDTIPVSSFHLDPRLKDEPSEFEILFVSERGLYQYGFSATEDRVWDEWLFCRPNERGTRIRKLFQRAYDPDLDEYRWDLNEGQLKGQREVWREATRYNALFLSTAVQLNSEVLLEPYGWISKFLRVICSPNELSYRFSAKKCLDADFKDLVLKFLQSSDVRISDIRVEEKEFEIPSNIENGFTPIVIDEIKKKGRNSKSYEIFVSYKDIVGNDVYINFDMESTGTQALFSLAGPWLDVLEKGYTLIVDELNSSLHPLALQHLIKMFHDPDLNKKGAQVIFTCHDTNTLSDWILAKDQIWFVEKRDENSSHVFPLSDFEIRDLGSFQKGYLKGRFGAVPRIKEF</sequence>
<evidence type="ECO:0000313" key="3">
    <source>
        <dbReference type="Proteomes" id="UP000193396"/>
    </source>
</evidence>
<reference evidence="2 3" key="1">
    <citation type="submission" date="2014-03" db="EMBL/GenBank/DDBJ databases">
        <title>The draft genome sequence of Thalassospira alkalitolerans JCM 18968.</title>
        <authorList>
            <person name="Lai Q."/>
            <person name="Shao Z."/>
        </authorList>
    </citation>
    <scope>NUCLEOTIDE SEQUENCE [LARGE SCALE GENOMIC DNA]</scope>
    <source>
        <strain evidence="2 3">JCM 18968</strain>
    </source>
</reference>
<dbReference type="GO" id="GO:0016887">
    <property type="term" value="F:ATP hydrolysis activity"/>
    <property type="evidence" value="ECO:0007669"/>
    <property type="project" value="InterPro"/>
</dbReference>
<dbReference type="Gene3D" id="3.40.50.300">
    <property type="entry name" value="P-loop containing nucleotide triphosphate hydrolases"/>
    <property type="match status" value="1"/>
</dbReference>
<keyword evidence="3" id="KW-1185">Reference proteome</keyword>
<accession>A0A1Y2L898</accession>
<evidence type="ECO:0000313" key="2">
    <source>
        <dbReference type="EMBL" id="OSQ46204.1"/>
    </source>
</evidence>
<dbReference type="RefSeq" id="WP_139833863.1">
    <property type="nucleotide sequence ID" value="NZ_JFKB01000012.1"/>
</dbReference>
<dbReference type="InterPro" id="IPR027417">
    <property type="entry name" value="P-loop_NTPase"/>
</dbReference>
<gene>
    <name evidence="2" type="ORF">TALK_16455</name>
</gene>
<dbReference type="InterPro" id="IPR003959">
    <property type="entry name" value="ATPase_AAA_core"/>
</dbReference>